<evidence type="ECO:0000256" key="2">
    <source>
        <dbReference type="ARBA" id="ARBA00023125"/>
    </source>
</evidence>
<dbReference type="InterPro" id="IPR018062">
    <property type="entry name" value="HTH_AraC-typ_CS"/>
</dbReference>
<dbReference type="PROSITE" id="PS01124">
    <property type="entry name" value="HTH_ARAC_FAMILY_2"/>
    <property type="match status" value="1"/>
</dbReference>
<sequence length="295" mass="34391">MTEPYFESNRAAAGSIQYPYESMIHSGNGGRVVVDPHWHLYIEILYFLSGRAKVFLGGESHQLETGDLVLIHSHETHSIYSMDERVSYIVVKFDPEILYSTSRTFLESKYILPFTLADAGGQRVFTAAEIDDTPIPGLIREIYEEFNSKGFGFELAVRTLICRVFLWFLRRTHHQQWGWEVSRSLNDSDYRMLQQVFEYIDYNYMNDINAQTAAKLCNMSYSYFSRRFKAIMGKTFTNYLSYIRITEAEKLLLTTDMSMTDIALEVGFSSSSYFIQQFRHYKNISPHQFRKKGKA</sequence>
<dbReference type="SUPFAM" id="SSF51215">
    <property type="entry name" value="Regulatory protein AraC"/>
    <property type="match status" value="1"/>
</dbReference>
<dbReference type="EMBL" id="BORQ01000001">
    <property type="protein sequence ID" value="GIO29297.1"/>
    <property type="molecule type" value="Genomic_DNA"/>
</dbReference>
<reference evidence="5" key="1">
    <citation type="submission" date="2021-03" db="EMBL/GenBank/DDBJ databases">
        <title>Antimicrobial resistance genes in bacteria isolated from Japanese honey, and their potential for conferring macrolide and lincosamide resistance in the American foulbrood pathogen Paenibacillus larvae.</title>
        <authorList>
            <person name="Okamoto M."/>
            <person name="Kumagai M."/>
            <person name="Kanamori H."/>
            <person name="Takamatsu D."/>
        </authorList>
    </citation>
    <scope>NUCLEOTIDE SEQUENCE</scope>
    <source>
        <strain evidence="5">J2TS6</strain>
    </source>
</reference>
<dbReference type="Proteomes" id="UP000679779">
    <property type="component" value="Unassembled WGS sequence"/>
</dbReference>
<evidence type="ECO:0000256" key="3">
    <source>
        <dbReference type="ARBA" id="ARBA00023163"/>
    </source>
</evidence>
<keyword evidence="2" id="KW-0238">DNA-binding</keyword>
<dbReference type="GO" id="GO:0043565">
    <property type="term" value="F:sequence-specific DNA binding"/>
    <property type="evidence" value="ECO:0007669"/>
    <property type="project" value="InterPro"/>
</dbReference>
<keyword evidence="3" id="KW-0804">Transcription</keyword>
<dbReference type="InterPro" id="IPR018060">
    <property type="entry name" value="HTH_AraC"/>
</dbReference>
<dbReference type="InterPro" id="IPR014710">
    <property type="entry name" value="RmlC-like_jellyroll"/>
</dbReference>
<comment type="caution">
    <text evidence="5">The sequence shown here is derived from an EMBL/GenBank/DDBJ whole genome shotgun (WGS) entry which is preliminary data.</text>
</comment>
<evidence type="ECO:0000256" key="1">
    <source>
        <dbReference type="ARBA" id="ARBA00023015"/>
    </source>
</evidence>
<dbReference type="PANTHER" id="PTHR43280">
    <property type="entry name" value="ARAC-FAMILY TRANSCRIPTIONAL REGULATOR"/>
    <property type="match status" value="1"/>
</dbReference>
<organism evidence="5 6">
    <name type="scientific">Paenibacillus albilobatus</name>
    <dbReference type="NCBI Taxonomy" id="2716884"/>
    <lineage>
        <taxon>Bacteria</taxon>
        <taxon>Bacillati</taxon>
        <taxon>Bacillota</taxon>
        <taxon>Bacilli</taxon>
        <taxon>Bacillales</taxon>
        <taxon>Paenibacillaceae</taxon>
        <taxon>Paenibacillus</taxon>
    </lineage>
</organism>
<dbReference type="SUPFAM" id="SSF46689">
    <property type="entry name" value="Homeodomain-like"/>
    <property type="match status" value="2"/>
</dbReference>
<dbReference type="Pfam" id="PF02311">
    <property type="entry name" value="AraC_binding"/>
    <property type="match status" value="1"/>
</dbReference>
<dbReference type="PRINTS" id="PR00032">
    <property type="entry name" value="HTHARAC"/>
</dbReference>
<dbReference type="InterPro" id="IPR009057">
    <property type="entry name" value="Homeodomain-like_sf"/>
</dbReference>
<dbReference type="GO" id="GO:0003700">
    <property type="term" value="F:DNA-binding transcription factor activity"/>
    <property type="evidence" value="ECO:0007669"/>
    <property type="project" value="InterPro"/>
</dbReference>
<gene>
    <name evidence="5" type="ORF">J2TS6_04380</name>
</gene>
<dbReference type="InterPro" id="IPR020449">
    <property type="entry name" value="Tscrpt_reg_AraC-type_HTH"/>
</dbReference>
<dbReference type="Pfam" id="PF12833">
    <property type="entry name" value="HTH_18"/>
    <property type="match status" value="1"/>
</dbReference>
<dbReference type="Gene3D" id="1.10.10.60">
    <property type="entry name" value="Homeodomain-like"/>
    <property type="match status" value="2"/>
</dbReference>
<dbReference type="AlphaFoldDB" id="A0A919XAZ4"/>
<accession>A0A919XAZ4</accession>
<evidence type="ECO:0000259" key="4">
    <source>
        <dbReference type="PROSITE" id="PS01124"/>
    </source>
</evidence>
<feature type="domain" description="HTH araC/xylS-type" evidence="4">
    <location>
        <begin position="194"/>
        <end position="292"/>
    </location>
</feature>
<proteinExistence type="predicted"/>
<dbReference type="Gene3D" id="2.60.120.10">
    <property type="entry name" value="Jelly Rolls"/>
    <property type="match status" value="1"/>
</dbReference>
<dbReference type="PROSITE" id="PS00041">
    <property type="entry name" value="HTH_ARAC_FAMILY_1"/>
    <property type="match status" value="1"/>
</dbReference>
<name>A0A919XAZ4_9BACL</name>
<dbReference type="RefSeq" id="WP_160038282.1">
    <property type="nucleotide sequence ID" value="NZ_BORQ01000001.1"/>
</dbReference>
<evidence type="ECO:0000313" key="5">
    <source>
        <dbReference type="EMBL" id="GIO29297.1"/>
    </source>
</evidence>
<protein>
    <recommendedName>
        <fullName evidence="4">HTH araC/xylS-type domain-containing protein</fullName>
    </recommendedName>
</protein>
<evidence type="ECO:0000313" key="6">
    <source>
        <dbReference type="Proteomes" id="UP000679779"/>
    </source>
</evidence>
<keyword evidence="6" id="KW-1185">Reference proteome</keyword>
<dbReference type="SMART" id="SM00342">
    <property type="entry name" value="HTH_ARAC"/>
    <property type="match status" value="1"/>
</dbReference>
<dbReference type="PANTHER" id="PTHR43280:SF34">
    <property type="entry name" value="ARAC-FAMILY TRANSCRIPTIONAL REGULATOR"/>
    <property type="match status" value="1"/>
</dbReference>
<dbReference type="InterPro" id="IPR003313">
    <property type="entry name" value="AraC-bd"/>
</dbReference>
<dbReference type="InterPro" id="IPR037923">
    <property type="entry name" value="HTH-like"/>
</dbReference>
<keyword evidence="1" id="KW-0805">Transcription regulation</keyword>